<reference evidence="1 2" key="1">
    <citation type="journal article" date="2020" name="Front. Microbiol.">
        <title>Single-cell genomics of novel Actinobacteria with the Wood-Ljungdahl pathway discovered in a serpentinizing system.</title>
        <authorList>
            <person name="Merino N."/>
            <person name="Kawai M."/>
            <person name="Boyd E.S."/>
            <person name="Colman D.R."/>
            <person name="McGlynn S.E."/>
            <person name="Nealson K.H."/>
            <person name="Kurokawa K."/>
            <person name="Hongoh Y."/>
        </authorList>
    </citation>
    <scope>NUCLEOTIDE SEQUENCE [LARGE SCALE GENOMIC DNA]</scope>
    <source>
        <strain evidence="1 2">S06</strain>
    </source>
</reference>
<dbReference type="Gene3D" id="3.40.50.2000">
    <property type="entry name" value="Glycogen Phosphorylase B"/>
    <property type="match status" value="1"/>
</dbReference>
<evidence type="ECO:0000313" key="1">
    <source>
        <dbReference type="EMBL" id="GFP21428.1"/>
    </source>
</evidence>
<dbReference type="InterPro" id="IPR029063">
    <property type="entry name" value="SAM-dependent_MTases_sf"/>
</dbReference>
<dbReference type="PANTHER" id="PTHR43861">
    <property type="entry name" value="TRANS-ACONITATE 2-METHYLTRANSFERASE-RELATED"/>
    <property type="match status" value="1"/>
</dbReference>
<accession>A0A6V8NMA8</accession>
<sequence>MEANNTLPWTFLILAYAISPPGTMGGNTKIFLEFAKRWASMGHDVHVVTYTGGFKTCKEYGLNSVKFSVLPVSKFSLLTVMKQVINGITLIRETISCGDGRNQNIVIYFRKIMSFEKKKKKGRILDVGCGDGKFLLHFKERGWEAFGVDVSETSYRLARQRLGRNVFNCELKDCHFPDSYFDVVTLNHVLEHMLDPNEQLREVHRILKDDGILLLSLPNINSLQFKISRERWFGLDLPRHLYHYSPQPIGNMLRKNGFNNFKIVYPLLDFPLDLFYSLNVKWLNEKSKLLKIISLPSLLIVSILIKLHPAWRGSMEVTAEKCYLLKNF</sequence>
<name>A0A6V8NMA8_9ACTN</name>
<evidence type="ECO:0000313" key="2">
    <source>
        <dbReference type="Proteomes" id="UP000580051"/>
    </source>
</evidence>
<dbReference type="AlphaFoldDB" id="A0A6V8NMA8"/>
<comment type="caution">
    <text evidence="1">The sequence shown here is derived from an EMBL/GenBank/DDBJ whole genome shotgun (WGS) entry which is preliminary data.</text>
</comment>
<dbReference type="Pfam" id="PF13489">
    <property type="entry name" value="Methyltransf_23"/>
    <property type="match status" value="1"/>
</dbReference>
<dbReference type="SUPFAM" id="SSF53756">
    <property type="entry name" value="UDP-Glycosyltransferase/glycogen phosphorylase"/>
    <property type="match status" value="1"/>
</dbReference>
<dbReference type="Proteomes" id="UP000580051">
    <property type="component" value="Unassembled WGS sequence"/>
</dbReference>
<protein>
    <recommendedName>
        <fullName evidence="3">Methyltransferase type 11 domain-containing protein</fullName>
    </recommendedName>
</protein>
<dbReference type="Gene3D" id="3.40.50.150">
    <property type="entry name" value="Vaccinia Virus protein VP39"/>
    <property type="match status" value="1"/>
</dbReference>
<proteinExistence type="predicted"/>
<dbReference type="SUPFAM" id="SSF53335">
    <property type="entry name" value="S-adenosyl-L-methionine-dependent methyltransferases"/>
    <property type="match status" value="1"/>
</dbReference>
<dbReference type="RefSeq" id="WP_176226561.1">
    <property type="nucleotide sequence ID" value="NZ_BLRV01000047.1"/>
</dbReference>
<gene>
    <name evidence="1" type="ORF">HKBW3S06_00655</name>
</gene>
<organism evidence="1 2">
    <name type="scientific">Candidatus Hakubella thermalkaliphila</name>
    <dbReference type="NCBI Taxonomy" id="2754717"/>
    <lineage>
        <taxon>Bacteria</taxon>
        <taxon>Bacillati</taxon>
        <taxon>Actinomycetota</taxon>
        <taxon>Actinomycetota incertae sedis</taxon>
        <taxon>Candidatus Hakubellales</taxon>
        <taxon>Candidatus Hakubellaceae</taxon>
        <taxon>Candidatus Hakubella</taxon>
    </lineage>
</organism>
<evidence type="ECO:0008006" key="3">
    <source>
        <dbReference type="Google" id="ProtNLM"/>
    </source>
</evidence>
<dbReference type="EMBL" id="BLRV01000047">
    <property type="protein sequence ID" value="GFP21428.1"/>
    <property type="molecule type" value="Genomic_DNA"/>
</dbReference>
<dbReference type="CDD" id="cd02440">
    <property type="entry name" value="AdoMet_MTases"/>
    <property type="match status" value="1"/>
</dbReference>